<organism evidence="3">
    <name type="scientific">Gibberella zeae</name>
    <name type="common">Wheat head blight fungus</name>
    <name type="synonym">Fusarium graminearum</name>
    <dbReference type="NCBI Taxonomy" id="5518"/>
    <lineage>
        <taxon>Eukaryota</taxon>
        <taxon>Fungi</taxon>
        <taxon>Dikarya</taxon>
        <taxon>Ascomycota</taxon>
        <taxon>Pezizomycotina</taxon>
        <taxon>Sordariomycetes</taxon>
        <taxon>Hypocreomycetidae</taxon>
        <taxon>Hypocreales</taxon>
        <taxon>Nectriaceae</taxon>
        <taxon>Fusarium</taxon>
    </lineage>
</organism>
<proteinExistence type="predicted"/>
<name>A0A4E9EF89_GIBZA</name>
<keyword evidence="1" id="KW-0472">Membrane</keyword>
<evidence type="ECO:0000313" key="2">
    <source>
        <dbReference type="EMBL" id="CAG1988066.1"/>
    </source>
</evidence>
<sequence>MKQRANRFLNVKSHIIVIFPNVKTVWILLDEFSDSFAGPVDCHGPNVAVGLAPSALFVPHAVELAAAGRRSCVFQTFALPEDVVIAWLGGLVEEGPGAEMAYLRKMEQECEYSRRPSIMWIGSVVSVFLAGLAVVAPAVAVARVVVEVVVAAVTVADAVAVVAGWTR</sequence>
<gene>
    <name evidence="3" type="ORF">FUG_LOCUS431495</name>
    <name evidence="2" type="ORF">MDCFG202_LOCUS300967</name>
</gene>
<keyword evidence="1" id="KW-0812">Transmembrane</keyword>
<dbReference type="EMBL" id="CAJPIJ010000143">
    <property type="protein sequence ID" value="CAG1988066.1"/>
    <property type="molecule type" value="Genomic_DNA"/>
</dbReference>
<keyword evidence="1" id="KW-1133">Transmembrane helix</keyword>
<accession>A0A4E9EF89</accession>
<evidence type="ECO:0000256" key="1">
    <source>
        <dbReference type="SAM" id="Phobius"/>
    </source>
</evidence>
<protein>
    <submittedName>
        <fullName evidence="3">Uncharacterized protein</fullName>
    </submittedName>
</protein>
<dbReference type="EMBL" id="CAAKMV010000152">
    <property type="protein sequence ID" value="VIO61363.1"/>
    <property type="molecule type" value="Genomic_DNA"/>
</dbReference>
<feature type="transmembrane region" description="Helical" evidence="1">
    <location>
        <begin position="118"/>
        <end position="142"/>
    </location>
</feature>
<reference evidence="2" key="2">
    <citation type="submission" date="2021-03" db="EMBL/GenBank/DDBJ databases">
        <authorList>
            <person name="Alouane T."/>
            <person name="Langin T."/>
            <person name="Bonhomme L."/>
        </authorList>
    </citation>
    <scope>NUCLEOTIDE SEQUENCE</scope>
    <source>
        <strain evidence="2">MDC_Fg202</strain>
    </source>
</reference>
<dbReference type="Proteomes" id="UP000746612">
    <property type="component" value="Unassembled WGS sequence"/>
</dbReference>
<reference evidence="3" key="1">
    <citation type="submission" date="2019-04" db="EMBL/GenBank/DDBJ databases">
        <authorList>
            <person name="Melise S."/>
            <person name="Noan J."/>
            <person name="Okalmin O."/>
        </authorList>
    </citation>
    <scope>NUCLEOTIDE SEQUENCE</scope>
    <source>
        <strain evidence="3">FN9</strain>
    </source>
</reference>
<feature type="transmembrane region" description="Helical" evidence="1">
    <location>
        <begin position="148"/>
        <end position="166"/>
    </location>
</feature>
<dbReference type="AlphaFoldDB" id="A0A4E9EF89"/>
<evidence type="ECO:0000313" key="3">
    <source>
        <dbReference type="EMBL" id="VIO61363.1"/>
    </source>
</evidence>